<dbReference type="EMBL" id="WWCJ01000006">
    <property type="protein sequence ID" value="MYN02321.1"/>
    <property type="molecule type" value="Genomic_DNA"/>
</dbReference>
<accession>A0A6N9HFG2</accession>
<name>A0A6N9HFG2_9BURK</name>
<evidence type="ECO:0000256" key="1">
    <source>
        <dbReference type="SAM" id="Coils"/>
    </source>
</evidence>
<gene>
    <name evidence="2" type="ORF">GTP41_09440</name>
</gene>
<feature type="coiled-coil region" evidence="1">
    <location>
        <begin position="65"/>
        <end position="99"/>
    </location>
</feature>
<comment type="caution">
    <text evidence="2">The sequence shown here is derived from an EMBL/GenBank/DDBJ whole genome shotgun (WGS) entry which is preliminary data.</text>
</comment>
<organism evidence="2 3">
    <name type="scientific">Pseudoduganella guangdongensis</name>
    <dbReference type="NCBI Taxonomy" id="2692179"/>
    <lineage>
        <taxon>Bacteria</taxon>
        <taxon>Pseudomonadati</taxon>
        <taxon>Pseudomonadota</taxon>
        <taxon>Betaproteobacteria</taxon>
        <taxon>Burkholderiales</taxon>
        <taxon>Oxalobacteraceae</taxon>
        <taxon>Telluria group</taxon>
        <taxon>Pseudoduganella</taxon>
    </lineage>
</organism>
<keyword evidence="1" id="KW-0175">Coiled coil</keyword>
<keyword evidence="3" id="KW-1185">Reference proteome</keyword>
<dbReference type="RefSeq" id="WP_161025331.1">
    <property type="nucleotide sequence ID" value="NZ_WWCJ01000006.1"/>
</dbReference>
<protein>
    <recommendedName>
        <fullName evidence="4">DUF1640 domain-containing protein</fullName>
    </recommendedName>
</protein>
<proteinExistence type="predicted"/>
<evidence type="ECO:0000313" key="2">
    <source>
        <dbReference type="EMBL" id="MYN02321.1"/>
    </source>
</evidence>
<dbReference type="Proteomes" id="UP000448575">
    <property type="component" value="Unassembled WGS sequence"/>
</dbReference>
<evidence type="ECO:0000313" key="3">
    <source>
        <dbReference type="Proteomes" id="UP000448575"/>
    </source>
</evidence>
<evidence type="ECO:0008006" key="4">
    <source>
        <dbReference type="Google" id="ProtNLM"/>
    </source>
</evidence>
<sequence>MSTAAEEMTECINALMELVSALHRLMDSYPELREHLLPATLRLSETLPCVSFFLSMDTGEINKRLTEVERRLSVLEVDVAQLKADVAQIKSDIAQIKLEVARISSSLAQIREVFAGVNARMDSLATKEELHIALHKQTWRISGVITALVAAVYFITDYLH</sequence>
<dbReference type="Gene3D" id="1.20.5.1070">
    <property type="entry name" value="Head and neck region of the ectodomain of NDV fusion glycoprotein"/>
    <property type="match status" value="1"/>
</dbReference>
<reference evidence="2 3" key="1">
    <citation type="submission" date="2019-12" db="EMBL/GenBank/DDBJ databases">
        <title>Novel species isolated from a subtropical stream in China.</title>
        <authorList>
            <person name="Lu H."/>
        </authorList>
    </citation>
    <scope>NUCLEOTIDE SEQUENCE [LARGE SCALE GENOMIC DNA]</scope>
    <source>
        <strain evidence="2 3">DS3</strain>
    </source>
</reference>
<dbReference type="AlphaFoldDB" id="A0A6N9HFG2"/>